<accession>A0A852VMP7</accession>
<comment type="caution">
    <text evidence="1">The sequence shown here is derived from an EMBL/GenBank/DDBJ whole genome shotgun (WGS) entry which is preliminary data.</text>
</comment>
<name>A0A852VMP7_9MICO</name>
<dbReference type="Proteomes" id="UP000554054">
    <property type="component" value="Unassembled WGS sequence"/>
</dbReference>
<gene>
    <name evidence="1" type="ORF">BJY20_000300</name>
</gene>
<reference evidence="1 2" key="1">
    <citation type="submission" date="2020-07" db="EMBL/GenBank/DDBJ databases">
        <title>Sequencing the genomes of 1000 actinobacteria strains.</title>
        <authorList>
            <person name="Klenk H.-P."/>
        </authorList>
    </citation>
    <scope>NUCLEOTIDE SEQUENCE [LARGE SCALE GENOMIC DNA]</scope>
    <source>
        <strain evidence="1 2">DSM 26154</strain>
    </source>
</reference>
<evidence type="ECO:0000313" key="2">
    <source>
        <dbReference type="Proteomes" id="UP000554054"/>
    </source>
</evidence>
<evidence type="ECO:0000313" key="1">
    <source>
        <dbReference type="EMBL" id="NYF96908.1"/>
    </source>
</evidence>
<dbReference type="EMBL" id="JACCAE010000001">
    <property type="protein sequence ID" value="NYF96908.1"/>
    <property type="molecule type" value="Genomic_DNA"/>
</dbReference>
<organism evidence="1 2">
    <name type="scientific">Janibacter cremeus</name>
    <dbReference type="NCBI Taxonomy" id="1285192"/>
    <lineage>
        <taxon>Bacteria</taxon>
        <taxon>Bacillati</taxon>
        <taxon>Actinomycetota</taxon>
        <taxon>Actinomycetes</taxon>
        <taxon>Micrococcales</taxon>
        <taxon>Intrasporangiaceae</taxon>
        <taxon>Janibacter</taxon>
    </lineage>
</organism>
<protein>
    <submittedName>
        <fullName evidence="1">Uncharacterized protein</fullName>
    </submittedName>
</protein>
<dbReference type="AlphaFoldDB" id="A0A852VMP7"/>
<keyword evidence="2" id="KW-1185">Reference proteome</keyword>
<sequence>MEMETNMKAGRDDLRWWLDLAPTLEWTWAKTYADSAPHWYVVHGRTEGLTMDDFVRAGRVIRTFGEPGKFYRSTNLYLYTEDRTRKFWAMWGEIPRSEDADLINMATTDRVYGPQDDINWERVEAIGIPTDRGARG</sequence>
<proteinExistence type="predicted"/>